<proteinExistence type="predicted"/>
<dbReference type="InParanoid" id="A0A177BZX1"/>
<dbReference type="GeneID" id="28766843"/>
<dbReference type="OrthoDB" id="4829316at2759"/>
<name>A0A177BZX1_9PLEO</name>
<evidence type="ECO:0000256" key="1">
    <source>
        <dbReference type="SAM" id="Phobius"/>
    </source>
</evidence>
<dbReference type="Proteomes" id="UP000077069">
    <property type="component" value="Unassembled WGS sequence"/>
</dbReference>
<dbReference type="AlphaFoldDB" id="A0A177BZX1"/>
<sequence length="75" mass="8474">MPSPTQKFAMFRTAARYLTEPHPFARNPVTIKPHPVDFSLYPKRLARTGAFVFPMALVVLGWPVAAEIYGRRVGM</sequence>
<keyword evidence="3" id="KW-1185">Reference proteome</keyword>
<dbReference type="RefSeq" id="XP_018030362.1">
    <property type="nucleotide sequence ID" value="XM_018183357.1"/>
</dbReference>
<feature type="transmembrane region" description="Helical" evidence="1">
    <location>
        <begin position="50"/>
        <end position="69"/>
    </location>
</feature>
<keyword evidence="1" id="KW-1133">Transmembrane helix</keyword>
<dbReference type="EMBL" id="KV441560">
    <property type="protein sequence ID" value="OAF99996.1"/>
    <property type="molecule type" value="Genomic_DNA"/>
</dbReference>
<accession>A0A177BZX1</accession>
<reference evidence="2 3" key="1">
    <citation type="submission" date="2016-05" db="EMBL/GenBank/DDBJ databases">
        <title>Comparative analysis of secretome profiles of manganese(II)-oxidizing ascomycete fungi.</title>
        <authorList>
            <consortium name="DOE Joint Genome Institute"/>
            <person name="Zeiner C.A."/>
            <person name="Purvine S.O."/>
            <person name="Zink E.M."/>
            <person name="Wu S."/>
            <person name="Pasa-Tolic L."/>
            <person name="Chaput D.L."/>
            <person name="Haridas S."/>
            <person name="Grigoriev I.V."/>
            <person name="Santelli C.M."/>
            <person name="Hansel C.M."/>
        </authorList>
    </citation>
    <scope>NUCLEOTIDE SEQUENCE [LARGE SCALE GENOMIC DNA]</scope>
    <source>
        <strain evidence="2 3">AP3s5-JAC2a</strain>
    </source>
</reference>
<keyword evidence="1" id="KW-0812">Transmembrane</keyword>
<keyword evidence="1" id="KW-0472">Membrane</keyword>
<evidence type="ECO:0000313" key="2">
    <source>
        <dbReference type="EMBL" id="OAF99996.1"/>
    </source>
</evidence>
<organism evidence="2 3">
    <name type="scientific">Paraphaeosphaeria sporulosa</name>
    <dbReference type="NCBI Taxonomy" id="1460663"/>
    <lineage>
        <taxon>Eukaryota</taxon>
        <taxon>Fungi</taxon>
        <taxon>Dikarya</taxon>
        <taxon>Ascomycota</taxon>
        <taxon>Pezizomycotina</taxon>
        <taxon>Dothideomycetes</taxon>
        <taxon>Pleosporomycetidae</taxon>
        <taxon>Pleosporales</taxon>
        <taxon>Massarineae</taxon>
        <taxon>Didymosphaeriaceae</taxon>
        <taxon>Paraphaeosphaeria</taxon>
    </lineage>
</organism>
<evidence type="ECO:0000313" key="3">
    <source>
        <dbReference type="Proteomes" id="UP000077069"/>
    </source>
</evidence>
<gene>
    <name evidence="2" type="ORF">CC84DRAFT_1222330</name>
</gene>
<protein>
    <submittedName>
        <fullName evidence="2">Uncharacterized protein</fullName>
    </submittedName>
</protein>